<dbReference type="EMBL" id="NWMW01000003">
    <property type="protein sequence ID" value="PCD01739.1"/>
    <property type="molecule type" value="Genomic_DNA"/>
</dbReference>
<protein>
    <submittedName>
        <fullName evidence="3">Uncharacterized protein</fullName>
    </submittedName>
</protein>
<evidence type="ECO:0000313" key="3">
    <source>
        <dbReference type="EMBL" id="PCD01739.1"/>
    </source>
</evidence>
<feature type="region of interest" description="Disordered" evidence="1">
    <location>
        <begin position="430"/>
        <end position="455"/>
    </location>
</feature>
<feature type="transmembrane region" description="Helical" evidence="2">
    <location>
        <begin position="228"/>
        <end position="257"/>
    </location>
</feature>
<keyword evidence="2" id="KW-0472">Membrane</keyword>
<feature type="transmembrane region" description="Helical" evidence="2">
    <location>
        <begin position="88"/>
        <end position="105"/>
    </location>
</feature>
<name>A0A2A4B1S0_9SPHN</name>
<keyword evidence="2" id="KW-1133">Transmembrane helix</keyword>
<keyword evidence="4" id="KW-1185">Reference proteome</keyword>
<organism evidence="3 4">
    <name type="scientific">Sphingomonas spermidinifaciens</name>
    <dbReference type="NCBI Taxonomy" id="1141889"/>
    <lineage>
        <taxon>Bacteria</taxon>
        <taxon>Pseudomonadati</taxon>
        <taxon>Pseudomonadota</taxon>
        <taxon>Alphaproteobacteria</taxon>
        <taxon>Sphingomonadales</taxon>
        <taxon>Sphingomonadaceae</taxon>
        <taxon>Sphingomonas</taxon>
    </lineage>
</organism>
<gene>
    <name evidence="3" type="ORF">COC42_16640</name>
</gene>
<feature type="transmembrane region" description="Helical" evidence="2">
    <location>
        <begin position="353"/>
        <end position="374"/>
    </location>
</feature>
<reference evidence="3 4" key="1">
    <citation type="submission" date="2017-09" db="EMBL/GenBank/DDBJ databases">
        <title>Sphingomonas spermidinifaciens 9NM-10, whole genome shotgun sequence.</title>
        <authorList>
            <person name="Feng G."/>
            <person name="Zhu H."/>
        </authorList>
    </citation>
    <scope>NUCLEOTIDE SEQUENCE [LARGE SCALE GENOMIC DNA]</scope>
    <source>
        <strain evidence="3 4">9NM-10</strain>
    </source>
</reference>
<accession>A0A2A4B1S0</accession>
<feature type="transmembrane region" description="Helical" evidence="2">
    <location>
        <begin position="142"/>
        <end position="166"/>
    </location>
</feature>
<dbReference type="AlphaFoldDB" id="A0A2A4B1S0"/>
<keyword evidence="2" id="KW-0812">Transmembrane</keyword>
<feature type="transmembrane region" description="Helical" evidence="2">
    <location>
        <begin position="21"/>
        <end position="40"/>
    </location>
</feature>
<proteinExistence type="predicted"/>
<evidence type="ECO:0000256" key="1">
    <source>
        <dbReference type="SAM" id="MobiDB-lite"/>
    </source>
</evidence>
<comment type="caution">
    <text evidence="3">The sequence shown here is derived from an EMBL/GenBank/DDBJ whole genome shotgun (WGS) entry which is preliminary data.</text>
</comment>
<evidence type="ECO:0000256" key="2">
    <source>
        <dbReference type="SAM" id="Phobius"/>
    </source>
</evidence>
<feature type="transmembrane region" description="Helical" evidence="2">
    <location>
        <begin position="314"/>
        <end position="338"/>
    </location>
</feature>
<dbReference type="Proteomes" id="UP000218366">
    <property type="component" value="Unassembled WGS sequence"/>
</dbReference>
<feature type="transmembrane region" description="Helical" evidence="2">
    <location>
        <begin position="111"/>
        <end position="130"/>
    </location>
</feature>
<evidence type="ECO:0000313" key="4">
    <source>
        <dbReference type="Proteomes" id="UP000218366"/>
    </source>
</evidence>
<feature type="transmembrane region" description="Helical" evidence="2">
    <location>
        <begin position="386"/>
        <end position="414"/>
    </location>
</feature>
<feature type="transmembrane region" description="Helical" evidence="2">
    <location>
        <begin position="269"/>
        <end position="293"/>
    </location>
</feature>
<sequence>MNAETPVRRWRVTVPDAQQPEWFSGWQFKFLMAAFLMYALRDALTGSLRFYLGKVGLSPIWFVPDLMAFVIFGLFVNQMILRNRSLPATLFVANVFVSMGIGIVFMRMSPAIATTAAKAIVPLFVGMAFSGRTPTEHWFPRAFLYVLVVISCIGILLSPHVAFPWIGAEIDTFGVKKVVGKLWWAEGAVRHGGFAGDSTMAAFMTFFPFLLIFRYLPKWLNIATMALIYSALALTTSKTAIGLFWMFAIFYAIFYIFPVKQRFEVLSRAALASYVFVLAPAILIIAFGGVDLTEISRSLFSLGDRINRSWQMPFVHLNNLFPAGILLGCGVGCFSYPMGYSPLASYAVPVDNFYLTTYLFLGFPFVLFMIAQILSVRRVKEEGKLLVIVAINIYTITVACYGPSFATIIVGYTFSDLFLRNHEHWTRRFKRDQSTSAAPRPTPAERETTGVLQGA</sequence>
<feature type="transmembrane region" description="Helical" evidence="2">
    <location>
        <begin position="60"/>
        <end position="81"/>
    </location>
</feature>